<evidence type="ECO:0000313" key="1">
    <source>
        <dbReference type="EMBL" id="ONK69736.1"/>
    </source>
</evidence>
<proteinExistence type="predicted"/>
<reference evidence="2" key="1">
    <citation type="journal article" date="2017" name="Nat. Commun.">
        <title>The asparagus genome sheds light on the origin and evolution of a young Y chromosome.</title>
        <authorList>
            <person name="Harkess A."/>
            <person name="Zhou J."/>
            <person name="Xu C."/>
            <person name="Bowers J.E."/>
            <person name="Van der Hulst R."/>
            <person name="Ayyampalayam S."/>
            <person name="Mercati F."/>
            <person name="Riccardi P."/>
            <person name="McKain M.R."/>
            <person name="Kakrana A."/>
            <person name="Tang H."/>
            <person name="Ray J."/>
            <person name="Groenendijk J."/>
            <person name="Arikit S."/>
            <person name="Mathioni S.M."/>
            <person name="Nakano M."/>
            <person name="Shan H."/>
            <person name="Telgmann-Rauber A."/>
            <person name="Kanno A."/>
            <person name="Yue Z."/>
            <person name="Chen H."/>
            <person name="Li W."/>
            <person name="Chen Y."/>
            <person name="Xu X."/>
            <person name="Zhang Y."/>
            <person name="Luo S."/>
            <person name="Chen H."/>
            <person name="Gao J."/>
            <person name="Mao Z."/>
            <person name="Pires J.C."/>
            <person name="Luo M."/>
            <person name="Kudrna D."/>
            <person name="Wing R.A."/>
            <person name="Meyers B.C."/>
            <person name="Yi K."/>
            <person name="Kong H."/>
            <person name="Lavrijsen P."/>
            <person name="Sunseri F."/>
            <person name="Falavigna A."/>
            <person name="Ye Y."/>
            <person name="Leebens-Mack J.H."/>
            <person name="Chen G."/>
        </authorList>
    </citation>
    <scope>NUCLEOTIDE SEQUENCE [LARGE SCALE GENOMIC DNA]</scope>
    <source>
        <strain evidence="2">cv. DH0086</strain>
    </source>
</reference>
<gene>
    <name evidence="1" type="ORF">A4U43_C05F26180</name>
</gene>
<dbReference type="PANTHER" id="PTHR43991">
    <property type="entry name" value="WD REPEAT PROTEIN (AFU_ORTHOLOGUE AFUA_8G05640)-RELATED"/>
    <property type="match status" value="1"/>
</dbReference>
<name>A0A5P1EUR3_ASPOF</name>
<dbReference type="EMBL" id="CM007385">
    <property type="protein sequence ID" value="ONK69736.1"/>
    <property type="molecule type" value="Genomic_DNA"/>
</dbReference>
<keyword evidence="2" id="KW-1185">Reference proteome</keyword>
<sequence>MTPDEDDDVGIITDQVENEYELLTRVIDTSSEQARRGKDIQGIPWDRLHITRENYWRERLEQYNIYDNVHSSGDQVDEGRRQYVGMRK</sequence>
<organism evidence="1 2">
    <name type="scientific">Asparagus officinalis</name>
    <name type="common">Garden asparagus</name>
    <dbReference type="NCBI Taxonomy" id="4686"/>
    <lineage>
        <taxon>Eukaryota</taxon>
        <taxon>Viridiplantae</taxon>
        <taxon>Streptophyta</taxon>
        <taxon>Embryophyta</taxon>
        <taxon>Tracheophyta</taxon>
        <taxon>Spermatophyta</taxon>
        <taxon>Magnoliopsida</taxon>
        <taxon>Liliopsida</taxon>
        <taxon>Asparagales</taxon>
        <taxon>Asparagaceae</taxon>
        <taxon>Asparagoideae</taxon>
        <taxon>Asparagus</taxon>
    </lineage>
</organism>
<accession>A0A5P1EUR3</accession>
<dbReference type="Gramene" id="ONK69736">
    <property type="protein sequence ID" value="ONK69736"/>
    <property type="gene ID" value="A4U43_C05F26180"/>
</dbReference>
<protein>
    <submittedName>
        <fullName evidence="1">Uncharacterized protein</fullName>
    </submittedName>
</protein>
<dbReference type="PANTHER" id="PTHR43991:SF21">
    <property type="entry name" value="GAMYB-BINDING PROTEIN"/>
    <property type="match status" value="1"/>
</dbReference>
<dbReference type="Proteomes" id="UP000243459">
    <property type="component" value="Chromosome 5"/>
</dbReference>
<dbReference type="OMA" id="QYVGMRK"/>
<dbReference type="AlphaFoldDB" id="A0A5P1EUR3"/>
<evidence type="ECO:0000313" key="2">
    <source>
        <dbReference type="Proteomes" id="UP000243459"/>
    </source>
</evidence>